<accession>A0A914C4L1</accession>
<proteinExistence type="predicted"/>
<dbReference type="WBParaSite" id="ACRNAN_Path_266.g986.t1">
    <property type="protein sequence ID" value="ACRNAN_Path_266.g986.t1"/>
    <property type="gene ID" value="ACRNAN_Path_266.g986"/>
</dbReference>
<name>A0A914C4L1_9BILA</name>
<protein>
    <submittedName>
        <fullName evidence="2">Uncharacterized protein</fullName>
    </submittedName>
</protein>
<dbReference type="AlphaFoldDB" id="A0A914C4L1"/>
<sequence length="273" mass="32177">MLQLINNLKTGNVTSEDEALEKIVIMHKKMVWALHLPGSSVDERNQNLMPRDISSIIQGRRSEAIAFTKNIVEKVSCNLNQKLKKKKQEKKLFTQRISFNDRIPTIEESSKLKILTFEIEKLINEQNIELFLNKPDPAVELNNGDYFRRFQNTIGIMDKYPIEDHIKSIKNYITDKSTKEHRFITGTSYSPSEYCIYRIENIKYNAYIPEDHLDVIKDLEEVPEILETFFTKNIPNNLQDMPYLHSETEKKISYLQEKMEKVDFRKISGYLFF</sequence>
<dbReference type="Proteomes" id="UP000887540">
    <property type="component" value="Unplaced"/>
</dbReference>
<keyword evidence="1" id="KW-1185">Reference proteome</keyword>
<organism evidence="1 2">
    <name type="scientific">Acrobeloides nanus</name>
    <dbReference type="NCBI Taxonomy" id="290746"/>
    <lineage>
        <taxon>Eukaryota</taxon>
        <taxon>Metazoa</taxon>
        <taxon>Ecdysozoa</taxon>
        <taxon>Nematoda</taxon>
        <taxon>Chromadorea</taxon>
        <taxon>Rhabditida</taxon>
        <taxon>Tylenchina</taxon>
        <taxon>Cephalobomorpha</taxon>
        <taxon>Cephaloboidea</taxon>
        <taxon>Cephalobidae</taxon>
        <taxon>Acrobeloides</taxon>
    </lineage>
</organism>
<evidence type="ECO:0000313" key="2">
    <source>
        <dbReference type="WBParaSite" id="ACRNAN_Path_266.g986.t1"/>
    </source>
</evidence>
<evidence type="ECO:0000313" key="1">
    <source>
        <dbReference type="Proteomes" id="UP000887540"/>
    </source>
</evidence>
<reference evidence="2" key="1">
    <citation type="submission" date="2022-11" db="UniProtKB">
        <authorList>
            <consortium name="WormBaseParasite"/>
        </authorList>
    </citation>
    <scope>IDENTIFICATION</scope>
</reference>